<dbReference type="PANTHER" id="PTHR21083">
    <property type="entry name" value="TWISTER"/>
    <property type="match status" value="1"/>
</dbReference>
<dbReference type="GO" id="GO:0070286">
    <property type="term" value="P:axonemal dynein complex assembly"/>
    <property type="evidence" value="ECO:0007669"/>
    <property type="project" value="InterPro"/>
</dbReference>
<dbReference type="InterPro" id="IPR041442">
    <property type="entry name" value="PIH1D1/2/3_CS-like"/>
</dbReference>
<proteinExistence type="inferred from homology"/>
<evidence type="ECO:0000256" key="1">
    <source>
        <dbReference type="ARBA" id="ARBA00008511"/>
    </source>
</evidence>
<dbReference type="Pfam" id="PF18201">
    <property type="entry name" value="PIH1_CS"/>
    <property type="match status" value="1"/>
</dbReference>
<name>L5MJ21_MYODS</name>
<dbReference type="EMBL" id="KB098732">
    <property type="protein sequence ID" value="ELK38629.1"/>
    <property type="molecule type" value="Genomic_DNA"/>
</dbReference>
<dbReference type="AlphaFoldDB" id="L5MJ21"/>
<evidence type="ECO:0000313" key="4">
    <source>
        <dbReference type="Proteomes" id="UP000010556"/>
    </source>
</evidence>
<feature type="domain" description="PIH1D1/2/3 CS-like" evidence="2">
    <location>
        <begin position="152"/>
        <end position="246"/>
    </location>
</feature>
<dbReference type="PANTHER" id="PTHR21083:SF0">
    <property type="entry name" value="DYNEIN AXONEMAL ASSEMBLY FACTOR 6"/>
    <property type="match status" value="1"/>
</dbReference>
<evidence type="ECO:0000259" key="2">
    <source>
        <dbReference type="Pfam" id="PF18201"/>
    </source>
</evidence>
<dbReference type="InterPro" id="IPR026697">
    <property type="entry name" value="DNAAF6"/>
</dbReference>
<dbReference type="CDD" id="cd00298">
    <property type="entry name" value="ACD_sHsps_p23-like"/>
    <property type="match status" value="1"/>
</dbReference>
<gene>
    <name evidence="3" type="ORF">MDA_GLEAN10002351</name>
</gene>
<accession>L5MJ21</accession>
<dbReference type="GO" id="GO:0030317">
    <property type="term" value="P:flagellated sperm motility"/>
    <property type="evidence" value="ECO:0007669"/>
    <property type="project" value="TreeGrafter"/>
</dbReference>
<dbReference type="eggNOG" id="ENOG502RZWX">
    <property type="taxonomic scope" value="Eukaryota"/>
</dbReference>
<protein>
    <recommendedName>
        <fullName evidence="2">PIH1D1/2/3 CS-like domain-containing protein</fullName>
    </recommendedName>
</protein>
<keyword evidence="4" id="KW-1185">Reference proteome</keyword>
<evidence type="ECO:0000313" key="3">
    <source>
        <dbReference type="EMBL" id="ELK38629.1"/>
    </source>
</evidence>
<dbReference type="GO" id="GO:0005737">
    <property type="term" value="C:cytoplasm"/>
    <property type="evidence" value="ECO:0007669"/>
    <property type="project" value="TreeGrafter"/>
</dbReference>
<dbReference type="GO" id="GO:0051087">
    <property type="term" value="F:protein-folding chaperone binding"/>
    <property type="evidence" value="ECO:0007669"/>
    <property type="project" value="InterPro"/>
</dbReference>
<organism evidence="3 4">
    <name type="scientific">Myotis davidii</name>
    <name type="common">David's myotis</name>
    <dbReference type="NCBI Taxonomy" id="225400"/>
    <lineage>
        <taxon>Eukaryota</taxon>
        <taxon>Metazoa</taxon>
        <taxon>Chordata</taxon>
        <taxon>Craniata</taxon>
        <taxon>Vertebrata</taxon>
        <taxon>Euteleostomi</taxon>
        <taxon>Mammalia</taxon>
        <taxon>Eutheria</taxon>
        <taxon>Laurasiatheria</taxon>
        <taxon>Chiroptera</taxon>
        <taxon>Yangochiroptera</taxon>
        <taxon>Vespertilionidae</taxon>
        <taxon>Myotis</taxon>
    </lineage>
</organism>
<comment type="similarity">
    <text evidence="1">Belongs to the PIH1 family.</text>
</comment>
<dbReference type="Proteomes" id="UP000010556">
    <property type="component" value="Unassembled WGS sequence"/>
</dbReference>
<sequence>MTRGRGHRRPAEENACDCCLQFPAVLGTCRQKGAVSDDQNMDLDNMEPEYVENMETETMESENMETETISSVSALQALSKLLYPEEEDDFESEQTKCLSAIGAMGPGDIGPPKTKVHKVFSQTSDETSEAIWNPEEVPEGAEHADMWDVREVPEYEIIYKQQVGTEDIFLGLTEKDSSTACCEDLVVKIKLPNTNPSEIKINVQEMILDLRTPDKKLLLNFPHPVDCNSAKASYFMETETLEVTVTLKSELDFVNFF</sequence>
<dbReference type="GO" id="GO:0045505">
    <property type="term" value="F:dynein intermediate chain binding"/>
    <property type="evidence" value="ECO:0007669"/>
    <property type="project" value="TreeGrafter"/>
</dbReference>
<reference evidence="4" key="1">
    <citation type="journal article" date="2013" name="Science">
        <title>Comparative analysis of bat genomes provides insight into the evolution of flight and immunity.</title>
        <authorList>
            <person name="Zhang G."/>
            <person name="Cowled C."/>
            <person name="Shi Z."/>
            <person name="Huang Z."/>
            <person name="Bishop-Lilly K.A."/>
            <person name="Fang X."/>
            <person name="Wynne J.W."/>
            <person name="Xiong Z."/>
            <person name="Baker M.L."/>
            <person name="Zhao W."/>
            <person name="Tachedjian M."/>
            <person name="Zhu Y."/>
            <person name="Zhou P."/>
            <person name="Jiang X."/>
            <person name="Ng J."/>
            <person name="Yang L."/>
            <person name="Wu L."/>
            <person name="Xiao J."/>
            <person name="Feng Y."/>
            <person name="Chen Y."/>
            <person name="Sun X."/>
            <person name="Zhang Y."/>
            <person name="Marsh G.A."/>
            <person name="Crameri G."/>
            <person name="Broder C.C."/>
            <person name="Frey K.G."/>
            <person name="Wang L.F."/>
            <person name="Wang J."/>
        </authorList>
    </citation>
    <scope>NUCLEOTIDE SEQUENCE [LARGE SCALE GENOMIC DNA]</scope>
</reference>